<dbReference type="Gene3D" id="1.10.3210.10">
    <property type="entry name" value="Hypothetical protein af1432"/>
    <property type="match status" value="1"/>
</dbReference>
<dbReference type="InterPro" id="IPR037522">
    <property type="entry name" value="HD_GYP_dom"/>
</dbReference>
<evidence type="ECO:0000256" key="1">
    <source>
        <dbReference type="SAM" id="Phobius"/>
    </source>
</evidence>
<proteinExistence type="predicted"/>
<keyword evidence="1" id="KW-0812">Transmembrane</keyword>
<dbReference type="EMBL" id="FORI01000001">
    <property type="protein sequence ID" value="SFI43170.1"/>
    <property type="molecule type" value="Genomic_DNA"/>
</dbReference>
<reference evidence="4" key="1">
    <citation type="submission" date="2016-10" db="EMBL/GenBank/DDBJ databases">
        <authorList>
            <person name="Varghese N."/>
            <person name="Submissions S."/>
        </authorList>
    </citation>
    <scope>NUCLEOTIDE SEQUENCE [LARGE SCALE GENOMIC DNA]</scope>
    <source>
        <strain evidence="4">XBD1002</strain>
    </source>
</reference>
<evidence type="ECO:0000313" key="4">
    <source>
        <dbReference type="Proteomes" id="UP000182737"/>
    </source>
</evidence>
<dbReference type="PANTHER" id="PTHR43155">
    <property type="entry name" value="CYCLIC DI-GMP PHOSPHODIESTERASE PA4108-RELATED"/>
    <property type="match status" value="1"/>
</dbReference>
<dbReference type="SUPFAM" id="SSF109604">
    <property type="entry name" value="HD-domain/PDEase-like"/>
    <property type="match status" value="1"/>
</dbReference>
<evidence type="ECO:0000313" key="3">
    <source>
        <dbReference type="EMBL" id="SFI43170.1"/>
    </source>
</evidence>
<dbReference type="AlphaFoldDB" id="A0A1I3I5N1"/>
<dbReference type="Pfam" id="PF13487">
    <property type="entry name" value="HD_5"/>
    <property type="match status" value="1"/>
</dbReference>
<dbReference type="Proteomes" id="UP000182737">
    <property type="component" value="Unassembled WGS sequence"/>
</dbReference>
<gene>
    <name evidence="3" type="ORF">SAMN04487775_101334</name>
</gene>
<evidence type="ECO:0000259" key="2">
    <source>
        <dbReference type="PROSITE" id="PS51832"/>
    </source>
</evidence>
<accession>A0A1I3I5N1</accession>
<dbReference type="SMART" id="SM00471">
    <property type="entry name" value="HDc"/>
    <property type="match status" value="1"/>
</dbReference>
<dbReference type="PANTHER" id="PTHR43155:SF2">
    <property type="entry name" value="CYCLIC DI-GMP PHOSPHODIESTERASE PA4108"/>
    <property type="match status" value="1"/>
</dbReference>
<name>A0A1I3I5N1_9SPIR</name>
<organism evidence="3 4">
    <name type="scientific">Treponema bryantii</name>
    <dbReference type="NCBI Taxonomy" id="163"/>
    <lineage>
        <taxon>Bacteria</taxon>
        <taxon>Pseudomonadati</taxon>
        <taxon>Spirochaetota</taxon>
        <taxon>Spirochaetia</taxon>
        <taxon>Spirochaetales</taxon>
        <taxon>Treponemataceae</taxon>
        <taxon>Treponema</taxon>
    </lineage>
</organism>
<sequence length="259" mass="29369">MVLLFCVVYLIIFFVKVQTVWVGILLFAGAVFVTTVLLWIFNLTKEIRSSAFSISEALIGIVEARDPNLNGHSLHVQELSLLIYKNLPAGFKRRINEENLKYAALFHDVGKLGVPEAILNKPASLNPDEWNVMRRHPEISVQILRPLKSFDLIKEWIIFHHERIDGSGYYGIPGDKIPFAARIISVADTYSAITMARSYKPGKTYEEAIEILQRVEGKQLDTYLVSLFCTIPKEDVLACMDRVKEKISKQSSVAEMLEV</sequence>
<protein>
    <submittedName>
        <fullName evidence="3">HD domain-containing protein</fullName>
    </submittedName>
</protein>
<dbReference type="PROSITE" id="PS51832">
    <property type="entry name" value="HD_GYP"/>
    <property type="match status" value="1"/>
</dbReference>
<feature type="transmembrane region" description="Helical" evidence="1">
    <location>
        <begin position="20"/>
        <end position="41"/>
    </location>
</feature>
<dbReference type="OrthoDB" id="9781505at2"/>
<keyword evidence="4" id="KW-1185">Reference proteome</keyword>
<feature type="domain" description="HD-GYP" evidence="2">
    <location>
        <begin position="47"/>
        <end position="244"/>
    </location>
</feature>
<dbReference type="InterPro" id="IPR003607">
    <property type="entry name" value="HD/PDEase_dom"/>
</dbReference>
<keyword evidence="1" id="KW-0472">Membrane</keyword>
<keyword evidence="1" id="KW-1133">Transmembrane helix</keyword>
<dbReference type="CDD" id="cd00077">
    <property type="entry name" value="HDc"/>
    <property type="match status" value="1"/>
</dbReference>